<evidence type="ECO:0000259" key="7">
    <source>
        <dbReference type="Pfam" id="PF05699"/>
    </source>
</evidence>
<dbReference type="PANTHER" id="PTHR46481:SF10">
    <property type="entry name" value="ZINC FINGER BED DOMAIN-CONTAINING PROTEIN 39"/>
    <property type="match status" value="1"/>
</dbReference>
<evidence type="ECO:0000256" key="5">
    <source>
        <dbReference type="ARBA" id="ARBA00023242"/>
    </source>
</evidence>
<feature type="compositionally biased region" description="Basic and acidic residues" evidence="6">
    <location>
        <begin position="544"/>
        <end position="555"/>
    </location>
</feature>
<dbReference type="InterPro" id="IPR052035">
    <property type="entry name" value="ZnF_BED_domain_contain"/>
</dbReference>
<dbReference type="Gene3D" id="1.10.10.1070">
    <property type="entry name" value="Zinc finger, BED domain-containing"/>
    <property type="match status" value="1"/>
</dbReference>
<organism evidence="8 9">
    <name type="scientific">Orchesella dallaii</name>
    <dbReference type="NCBI Taxonomy" id="48710"/>
    <lineage>
        <taxon>Eukaryota</taxon>
        <taxon>Metazoa</taxon>
        <taxon>Ecdysozoa</taxon>
        <taxon>Arthropoda</taxon>
        <taxon>Hexapoda</taxon>
        <taxon>Collembola</taxon>
        <taxon>Entomobryomorpha</taxon>
        <taxon>Entomobryoidea</taxon>
        <taxon>Orchesellidae</taxon>
        <taxon>Orchesellinae</taxon>
        <taxon>Orchesella</taxon>
    </lineage>
</organism>
<dbReference type="Proteomes" id="UP001642540">
    <property type="component" value="Unassembled WGS sequence"/>
</dbReference>
<feature type="region of interest" description="Disordered" evidence="6">
    <location>
        <begin position="1"/>
        <end position="21"/>
    </location>
</feature>
<evidence type="ECO:0000313" key="8">
    <source>
        <dbReference type="EMBL" id="CAL8136362.1"/>
    </source>
</evidence>
<dbReference type="SUPFAM" id="SSF53098">
    <property type="entry name" value="Ribonuclease H-like"/>
    <property type="match status" value="1"/>
</dbReference>
<keyword evidence="2" id="KW-0479">Metal-binding</keyword>
<evidence type="ECO:0000256" key="4">
    <source>
        <dbReference type="ARBA" id="ARBA00022833"/>
    </source>
</evidence>
<dbReference type="InterPro" id="IPR008906">
    <property type="entry name" value="HATC_C_dom"/>
</dbReference>
<dbReference type="InterPro" id="IPR012337">
    <property type="entry name" value="RNaseH-like_sf"/>
</dbReference>
<accession>A0ABP1RUR7</accession>
<reference evidence="8 9" key="1">
    <citation type="submission" date="2024-08" db="EMBL/GenBank/DDBJ databases">
        <authorList>
            <person name="Cucini C."/>
            <person name="Frati F."/>
        </authorList>
    </citation>
    <scope>NUCLEOTIDE SEQUENCE [LARGE SCALE GENOMIC DNA]</scope>
</reference>
<dbReference type="Pfam" id="PF05699">
    <property type="entry name" value="Dimer_Tnp_hAT"/>
    <property type="match status" value="1"/>
</dbReference>
<proteinExistence type="predicted"/>
<feature type="domain" description="HAT C-terminal dimerisation" evidence="7">
    <location>
        <begin position="560"/>
        <end position="641"/>
    </location>
</feature>
<protein>
    <recommendedName>
        <fullName evidence="7">HAT C-terminal dimerisation domain-containing protein</fullName>
    </recommendedName>
</protein>
<evidence type="ECO:0000313" key="9">
    <source>
        <dbReference type="Proteomes" id="UP001642540"/>
    </source>
</evidence>
<keyword evidence="4" id="KW-0862">Zinc</keyword>
<evidence type="ECO:0000256" key="2">
    <source>
        <dbReference type="ARBA" id="ARBA00022723"/>
    </source>
</evidence>
<dbReference type="PANTHER" id="PTHR46481">
    <property type="entry name" value="ZINC FINGER BED DOMAIN-CONTAINING PROTEIN 4"/>
    <property type="match status" value="1"/>
</dbReference>
<keyword evidence="9" id="KW-1185">Reference proteome</keyword>
<keyword evidence="3" id="KW-0863">Zinc-finger</keyword>
<dbReference type="EMBL" id="CAXLJM020000111">
    <property type="protein sequence ID" value="CAL8136362.1"/>
    <property type="molecule type" value="Genomic_DNA"/>
</dbReference>
<evidence type="ECO:0000256" key="3">
    <source>
        <dbReference type="ARBA" id="ARBA00022771"/>
    </source>
</evidence>
<feature type="region of interest" description="Disordered" evidence="6">
    <location>
        <begin position="527"/>
        <end position="555"/>
    </location>
</feature>
<evidence type="ECO:0000256" key="6">
    <source>
        <dbReference type="SAM" id="MobiDB-lite"/>
    </source>
</evidence>
<feature type="compositionally biased region" description="Basic and acidic residues" evidence="6">
    <location>
        <begin position="1"/>
        <end position="13"/>
    </location>
</feature>
<name>A0ABP1RUR7_9HEXA</name>
<keyword evidence="5" id="KW-0539">Nucleus</keyword>
<comment type="subcellular location">
    <subcellularLocation>
        <location evidence="1">Nucleus</location>
    </subcellularLocation>
</comment>
<evidence type="ECO:0000256" key="1">
    <source>
        <dbReference type="ARBA" id="ARBA00004123"/>
    </source>
</evidence>
<sequence length="644" mass="73989">MDKKMQVPTKDEMKDSEEDVDDDSAVVSKKWRKHNVYQLMKSYPNRVTFMEYESDQLRSEVWSKFKRVLIDKELVNFVKCNECIALFHWYAKLGTTSLLRHRCSGATQEASTSYQKLKSDCIDKEHSVITQPTQTTIPQSDVSSLNDSMVVGLVKDLQPIRTIESKGFLAICQQMVNFGAKHGSQDVTKFVKSKRVMKSIHMTKIAKSLRDDLKANITAICNYTRFTFTFDRWTNAEKQRDFLLLNCRFINSQFELQSSLMGVQEFPTDIINTNVNIREHCKKILEVYFAESVVEILMNDSIAVTDGTSNLKGVFPTRLPCMSHKLNMVLDNTLSEGNLLSHSEIKFALLTLKNVVTYFKTSGLNTKLTCSLKQSFANCWDSQVRMIESYVKSSCEVQAILTEDKEMDRISDLNEVVLIDLLNVIKPFKSAFEDFSVETNITVDKVVPMFFLLSKYLEITKDDSEIIKNLKLNMKEMFLKYYTLENIHIAATALNPSYKSLKLVSAEQKEAAYRFIREKVILMNVNESDNGEPSPPKLVKRSLSLRDLEDSDNEREQMDELTTYLQTRISKHENSPIGVLKYWENATEFSNLREVALWLLAIPASSGSEERTFSLNGQVKTDRRSQFGGKYVDDFTMIHKNFVV</sequence>
<gene>
    <name evidence="8" type="ORF">ODALV1_LOCUS26406</name>
</gene>
<dbReference type="SUPFAM" id="SSF140996">
    <property type="entry name" value="Hermes dimerisation domain"/>
    <property type="match status" value="1"/>
</dbReference>
<comment type="caution">
    <text evidence="8">The sequence shown here is derived from an EMBL/GenBank/DDBJ whole genome shotgun (WGS) entry which is preliminary data.</text>
</comment>